<dbReference type="RefSeq" id="WP_338450054.1">
    <property type="nucleotide sequence ID" value="NZ_CP137640.1"/>
</dbReference>
<evidence type="ECO:0000313" key="2">
    <source>
        <dbReference type="EMBL" id="WVX81124.1"/>
    </source>
</evidence>
<keyword evidence="1" id="KW-0812">Transmembrane</keyword>
<dbReference type="Proteomes" id="UP001357223">
    <property type="component" value="Chromosome"/>
</dbReference>
<gene>
    <name evidence="2" type="ORF">R4Z09_28610</name>
</gene>
<organism evidence="2 3">
    <name type="scientific">Niallia oryzisoli</name>
    <dbReference type="NCBI Taxonomy" id="1737571"/>
    <lineage>
        <taxon>Bacteria</taxon>
        <taxon>Bacillati</taxon>
        <taxon>Bacillota</taxon>
        <taxon>Bacilli</taxon>
        <taxon>Bacillales</taxon>
        <taxon>Bacillaceae</taxon>
        <taxon>Niallia</taxon>
    </lineage>
</organism>
<dbReference type="EMBL" id="CP137640">
    <property type="protein sequence ID" value="WVX81124.1"/>
    <property type="molecule type" value="Genomic_DNA"/>
</dbReference>
<name>A0ABZ2CJ52_9BACI</name>
<evidence type="ECO:0008006" key="4">
    <source>
        <dbReference type="Google" id="ProtNLM"/>
    </source>
</evidence>
<keyword evidence="1" id="KW-0472">Membrane</keyword>
<evidence type="ECO:0000313" key="3">
    <source>
        <dbReference type="Proteomes" id="UP001357223"/>
    </source>
</evidence>
<feature type="transmembrane region" description="Helical" evidence="1">
    <location>
        <begin position="51"/>
        <end position="69"/>
    </location>
</feature>
<keyword evidence="3" id="KW-1185">Reference proteome</keyword>
<feature type="transmembrane region" description="Helical" evidence="1">
    <location>
        <begin position="27"/>
        <end position="45"/>
    </location>
</feature>
<proteinExistence type="predicted"/>
<keyword evidence="1" id="KW-1133">Transmembrane helix</keyword>
<sequence length="88" mass="10715">MSKGKKIIKDTINRAEKDLANAPKQQTYVFWICVIMTIYFVFSLIVYHHILYLILIPISWTLYFLKVGLDKWYRRIIDERKEKYKDLL</sequence>
<accession>A0ABZ2CJ52</accession>
<evidence type="ECO:0000256" key="1">
    <source>
        <dbReference type="SAM" id="Phobius"/>
    </source>
</evidence>
<reference evidence="2 3" key="1">
    <citation type="submission" date="2023-10" db="EMBL/GenBank/DDBJ databases">
        <title>Niallia locisalis sp.nov. isolated from a salt pond sample.</title>
        <authorList>
            <person name="Li X.-J."/>
            <person name="Dong L."/>
        </authorList>
    </citation>
    <scope>NUCLEOTIDE SEQUENCE [LARGE SCALE GENOMIC DNA]</scope>
    <source>
        <strain evidence="2 3">DSM 29761</strain>
    </source>
</reference>
<protein>
    <recommendedName>
        <fullName evidence="4">2TM domain-containing protein</fullName>
    </recommendedName>
</protein>